<feature type="transmembrane region" description="Helical" evidence="1">
    <location>
        <begin position="12"/>
        <end position="30"/>
    </location>
</feature>
<keyword evidence="1" id="KW-1133">Transmembrane helix</keyword>
<dbReference type="EMBL" id="ABXV02000011">
    <property type="protein sequence ID" value="EFB73671.1"/>
    <property type="molecule type" value="Genomic_DNA"/>
</dbReference>
<protein>
    <submittedName>
        <fullName evidence="2">Uncharacterized protein</fullName>
    </submittedName>
</protein>
<keyword evidence="1" id="KW-0812">Transmembrane</keyword>
<keyword evidence="1" id="KW-0472">Membrane</keyword>
<name>D1NYX3_9GAMM</name>
<comment type="caution">
    <text evidence="2">The sequence shown here is derived from an EMBL/GenBank/DDBJ whole genome shotgun (WGS) entry which is preliminary data.</text>
</comment>
<feature type="transmembrane region" description="Helical" evidence="1">
    <location>
        <begin position="99"/>
        <end position="119"/>
    </location>
</feature>
<feature type="transmembrane region" description="Helical" evidence="1">
    <location>
        <begin position="252"/>
        <end position="272"/>
    </location>
</feature>
<feature type="transmembrane region" description="Helical" evidence="1">
    <location>
        <begin position="125"/>
        <end position="146"/>
    </location>
</feature>
<dbReference type="AlphaFoldDB" id="D1NYX3"/>
<evidence type="ECO:0000256" key="1">
    <source>
        <dbReference type="SAM" id="Phobius"/>
    </source>
</evidence>
<feature type="transmembrane region" description="Helical" evidence="1">
    <location>
        <begin position="218"/>
        <end position="240"/>
    </location>
</feature>
<dbReference type="RefSeq" id="WP_006813022.1">
    <property type="nucleotide sequence ID" value="NZ_GG703817.1"/>
</dbReference>
<feature type="transmembrane region" description="Helical" evidence="1">
    <location>
        <begin position="279"/>
        <end position="301"/>
    </location>
</feature>
<gene>
    <name evidence="2" type="ORF">PROVRUST_04943</name>
</gene>
<dbReference type="eggNOG" id="ENOG5031J49">
    <property type="taxonomic scope" value="Bacteria"/>
</dbReference>
<organism evidence="2 3">
    <name type="scientific">Providencia rustigianii DSM 4541</name>
    <dbReference type="NCBI Taxonomy" id="500637"/>
    <lineage>
        <taxon>Bacteria</taxon>
        <taxon>Pseudomonadati</taxon>
        <taxon>Pseudomonadota</taxon>
        <taxon>Gammaproteobacteria</taxon>
        <taxon>Enterobacterales</taxon>
        <taxon>Morganellaceae</taxon>
        <taxon>Providencia</taxon>
    </lineage>
</organism>
<sequence length="416" mass="48086">MSNKDGKIEFFSLIVSICTMLVFISPILLLNYLKTLNSQNIFPFLLSETYIFPSLLFISFFWAFIILFLFIIPSFFYLTTRKISSKSDIKEFKLPLFEYSSIIILNPILLYSSLCVFNIDNIFGAIITVSILAINTILILGSNMILKTKNKKNYIFQTISLITITFSIYLIISFYINLYISYIPFVLFLIYLSATLIKNRSRVINSIKSIDYFKSLEFHGVFNILCIISLGYIATLVIAGNLNGDLEVNNGFTDYLLTLVVFYIIPNLLFLNASGLIRYVLFASYLFIVSFHSNIIEVISYRSFNTMNFINDEAINISIQKWHDVKLPIPLKNDKIIMTSFNAFQTQKYSLLCNYDDSKYLTYKIHFESLSEHLNRKNTTHCVLAENENIHLIQSNKLIETIPVSAEPIPHQYQHL</sequence>
<feature type="transmembrane region" description="Helical" evidence="1">
    <location>
        <begin position="153"/>
        <end position="172"/>
    </location>
</feature>
<feature type="transmembrane region" description="Helical" evidence="1">
    <location>
        <begin position="50"/>
        <end position="78"/>
    </location>
</feature>
<evidence type="ECO:0000313" key="2">
    <source>
        <dbReference type="EMBL" id="EFB73671.1"/>
    </source>
</evidence>
<evidence type="ECO:0000313" key="3">
    <source>
        <dbReference type="Proteomes" id="UP000005512"/>
    </source>
</evidence>
<reference evidence="2" key="1">
    <citation type="submission" date="2009-12" db="EMBL/GenBank/DDBJ databases">
        <authorList>
            <person name="Weinstock G."/>
            <person name="Sodergren E."/>
            <person name="Clifton S."/>
            <person name="Fulton L."/>
            <person name="Fulton B."/>
            <person name="Courtney L."/>
            <person name="Fronick C."/>
            <person name="Harrison M."/>
            <person name="Strong C."/>
            <person name="Farmer C."/>
            <person name="Delahaunty K."/>
            <person name="Markovic C."/>
            <person name="Hall O."/>
            <person name="Minx P."/>
            <person name="Tomlinson C."/>
            <person name="Mitreva M."/>
            <person name="Nelson J."/>
            <person name="Hou S."/>
            <person name="Wollam A."/>
            <person name="Pepin K.H."/>
            <person name="Johnson M."/>
            <person name="Bhonagiri V."/>
            <person name="Nash W.E."/>
            <person name="Warren W."/>
            <person name="Chinwalla A."/>
            <person name="Mardis E.R."/>
            <person name="Wilson R.K."/>
        </authorList>
    </citation>
    <scope>NUCLEOTIDE SEQUENCE [LARGE SCALE GENOMIC DNA]</scope>
    <source>
        <strain evidence="2">DSM 4541</strain>
    </source>
</reference>
<proteinExistence type="predicted"/>
<keyword evidence="3" id="KW-1185">Reference proteome</keyword>
<dbReference type="Proteomes" id="UP000005512">
    <property type="component" value="Unassembled WGS sequence"/>
</dbReference>
<feature type="transmembrane region" description="Helical" evidence="1">
    <location>
        <begin position="178"/>
        <end position="197"/>
    </location>
</feature>
<accession>D1NYX3</accession>
<dbReference type="HOGENOM" id="CLU_660325_0_0_6"/>